<dbReference type="SUPFAM" id="SSF52540">
    <property type="entry name" value="P-loop containing nucleoside triphosphate hydrolases"/>
    <property type="match status" value="1"/>
</dbReference>
<dbReference type="GO" id="GO:0004016">
    <property type="term" value="F:adenylate cyclase activity"/>
    <property type="evidence" value="ECO:0007669"/>
    <property type="project" value="TreeGrafter"/>
</dbReference>
<keyword evidence="6" id="KW-1185">Reference proteome</keyword>
<evidence type="ECO:0000259" key="4">
    <source>
        <dbReference type="Pfam" id="PF13191"/>
    </source>
</evidence>
<protein>
    <submittedName>
        <fullName evidence="5">Predicted ATPase</fullName>
    </submittedName>
</protein>
<proteinExistence type="predicted"/>
<dbReference type="InterPro" id="IPR041664">
    <property type="entry name" value="AAA_16"/>
</dbReference>
<keyword evidence="1" id="KW-0547">Nucleotide-binding</keyword>
<feature type="region of interest" description="Disordered" evidence="3">
    <location>
        <begin position="861"/>
        <end position="889"/>
    </location>
</feature>
<feature type="compositionally biased region" description="Low complexity" evidence="3">
    <location>
        <begin position="868"/>
        <end position="885"/>
    </location>
</feature>
<dbReference type="RefSeq" id="WP_091115044.1">
    <property type="nucleotide sequence ID" value="NZ_FMHY01000002.1"/>
</dbReference>
<accession>A0A1C6TV25</accession>
<feature type="domain" description="Orc1-like AAA ATPase" evidence="4">
    <location>
        <begin position="10"/>
        <end position="179"/>
    </location>
</feature>
<evidence type="ECO:0000313" key="5">
    <source>
        <dbReference type="EMBL" id="SCL45660.1"/>
    </source>
</evidence>
<dbReference type="Proteomes" id="UP000199696">
    <property type="component" value="Unassembled WGS sequence"/>
</dbReference>
<sequence length="1070" mass="115739">MEPRFGEAIIGREHPAALLRAEVDRVTMSHGGLVLVTGEAGIGKTTLVTVAAEEARQRDALVLGAACWDSDNAPGYWPWVQVLRRLRRSADDWDLAREAAEPGLATLLGEAAGTEPVADDDGGQAEFALHDAVTSALVAVAQRRPVVVVLDDLHWADPASMRLLQFATQHTWFERLLLIGTYRDAEVEPGDHRLRPLLLPLTAKATTVTLTGLSRDEVAALMTRTANRQPDAGLVDEVHRRTGGNPFFVEQTARLWSVDGLVTTIAPGVREAVRRRLDHLPAPVVEALTVAAVLGRVFHRGLLAACVPSPVAQVDRLLDRAVSARLVVARGGGRFAFAHDLVRETIYDGMPDADRRARHAAVVRAVDRSATLADQLIPADLARHAWLAGPDLDPPRAADLLISAARDAGGRLALEESSLHFRRALEVAGEPARRVKVMVELAQLLHHTGGREEAERLLADAAALARGLDEPALLARVALTVHRQRATIRRLAEPEELVREAYRRLIGEPDRGIPLSTLAADLITATEALARHGQDDEALAFSLWARHDATWGLGTAADRAAVTTEIRDLGRRTGDRETELWATSLRWVALLELGDPRYHRELTAFVTACREGDVARHRMAAAIDAGIIAGFRGDFAEADTHFAEMDGFGEWEHADHAFMGHHLRWSRLLLQGRFAELDPLLDGLDAAGHPHPELLRAITAAERGDTGTAVRLATAIEAAGTTYPRAVSPLWLRLCAQVAAATGDPRRCAEARAALTPHRSRWMAALFGCDIGGPVDHWLAGVDAAQQRWDDAVAGFEAARDAADRMGARPWSLISRAALVDALTARGRPGDAARAARLRASAADEARALGMAQVLHRLGVGAPEPTVPSAGPDPAGSGPASRGPGQEAVDHEFRRDGAVWRLAYGGDVVHLPDAKGLHDLHLLLSRPGVDVPAVELLDPAAGPELVAARRLGGDPVLDDEAKAHYRRHLRRLDDEIDRAVVRGDEEKEAALDAERTALLAELRAAAGLAGRTRRLGDEAERARKAVTARIRDTLRRLDDRHPALAGHLRDTVSTGSTCRYLPAEPVPWRL</sequence>
<evidence type="ECO:0000256" key="1">
    <source>
        <dbReference type="ARBA" id="ARBA00022741"/>
    </source>
</evidence>
<dbReference type="Pfam" id="PF13191">
    <property type="entry name" value="AAA_16"/>
    <property type="match status" value="1"/>
</dbReference>
<evidence type="ECO:0000256" key="2">
    <source>
        <dbReference type="ARBA" id="ARBA00022840"/>
    </source>
</evidence>
<name>A0A1C6TV25_9ACTN</name>
<dbReference type="GO" id="GO:0005737">
    <property type="term" value="C:cytoplasm"/>
    <property type="evidence" value="ECO:0007669"/>
    <property type="project" value="TreeGrafter"/>
</dbReference>
<keyword evidence="2" id="KW-0067">ATP-binding</keyword>
<dbReference type="InterPro" id="IPR027417">
    <property type="entry name" value="P-loop_NTPase"/>
</dbReference>
<dbReference type="GO" id="GO:0005524">
    <property type="term" value="F:ATP binding"/>
    <property type="evidence" value="ECO:0007669"/>
    <property type="project" value="UniProtKB-KW"/>
</dbReference>
<gene>
    <name evidence="5" type="ORF">GA0070604_1058</name>
</gene>
<evidence type="ECO:0000256" key="3">
    <source>
        <dbReference type="SAM" id="MobiDB-lite"/>
    </source>
</evidence>
<dbReference type="PANTHER" id="PTHR16305">
    <property type="entry name" value="TESTICULAR SOLUBLE ADENYLYL CYCLASE"/>
    <property type="match status" value="1"/>
</dbReference>
<evidence type="ECO:0000313" key="6">
    <source>
        <dbReference type="Proteomes" id="UP000199696"/>
    </source>
</evidence>
<organism evidence="5 6">
    <name type="scientific">Micromonospora eburnea</name>
    <dbReference type="NCBI Taxonomy" id="227316"/>
    <lineage>
        <taxon>Bacteria</taxon>
        <taxon>Bacillati</taxon>
        <taxon>Actinomycetota</taxon>
        <taxon>Actinomycetes</taxon>
        <taxon>Micromonosporales</taxon>
        <taxon>Micromonosporaceae</taxon>
        <taxon>Micromonospora</taxon>
    </lineage>
</organism>
<dbReference type="OrthoDB" id="134712at2"/>
<dbReference type="Gene3D" id="3.40.50.300">
    <property type="entry name" value="P-loop containing nucleotide triphosphate hydrolases"/>
    <property type="match status" value="1"/>
</dbReference>
<dbReference type="PANTHER" id="PTHR16305:SF35">
    <property type="entry name" value="TRANSCRIPTIONAL ACTIVATOR DOMAIN"/>
    <property type="match status" value="1"/>
</dbReference>
<dbReference type="AlphaFoldDB" id="A0A1C6TV25"/>
<dbReference type="STRING" id="227316.GA0070604_1058"/>
<dbReference type="EMBL" id="FMHY01000002">
    <property type="protein sequence ID" value="SCL45660.1"/>
    <property type="molecule type" value="Genomic_DNA"/>
</dbReference>
<reference evidence="6" key="1">
    <citation type="submission" date="2016-06" db="EMBL/GenBank/DDBJ databases">
        <authorList>
            <person name="Varghese N."/>
            <person name="Submissions Spin"/>
        </authorList>
    </citation>
    <scope>NUCLEOTIDE SEQUENCE [LARGE SCALE GENOMIC DNA]</scope>
    <source>
        <strain evidence="6">DSM 44814</strain>
    </source>
</reference>